<dbReference type="AlphaFoldDB" id="A0A8J2RXY1"/>
<sequence>MAANTVSIDVTLNHAGCFKSVFGDLPEGTVRPAEDGSNARAQFDNWNSKRGMTGDDAKSAYVTLITRLMRNGTRFVTNCDF</sequence>
<dbReference type="InterPro" id="IPR014352">
    <property type="entry name" value="FERM/acyl-CoA-bd_prot_sf"/>
</dbReference>
<evidence type="ECO:0000313" key="3">
    <source>
        <dbReference type="Proteomes" id="UP000789390"/>
    </source>
</evidence>
<evidence type="ECO:0008006" key="4">
    <source>
        <dbReference type="Google" id="ProtNLM"/>
    </source>
</evidence>
<dbReference type="GO" id="GO:0000062">
    <property type="term" value="F:fatty-acyl-CoA binding"/>
    <property type="evidence" value="ECO:0007669"/>
    <property type="project" value="InterPro"/>
</dbReference>
<name>A0A8J2RXY1_9CRUS</name>
<comment type="caution">
    <text evidence="2">The sequence shown here is derived from an EMBL/GenBank/DDBJ whole genome shotgun (WGS) entry which is preliminary data.</text>
</comment>
<organism evidence="2 3">
    <name type="scientific">Daphnia galeata</name>
    <dbReference type="NCBI Taxonomy" id="27404"/>
    <lineage>
        <taxon>Eukaryota</taxon>
        <taxon>Metazoa</taxon>
        <taxon>Ecdysozoa</taxon>
        <taxon>Arthropoda</taxon>
        <taxon>Crustacea</taxon>
        <taxon>Branchiopoda</taxon>
        <taxon>Diplostraca</taxon>
        <taxon>Cladocera</taxon>
        <taxon>Anomopoda</taxon>
        <taxon>Daphniidae</taxon>
        <taxon>Daphnia</taxon>
    </lineage>
</organism>
<gene>
    <name evidence="2" type="ORF">DGAL_LOCUS14627</name>
</gene>
<feature type="region of interest" description="Disordered" evidence="1">
    <location>
        <begin position="29"/>
        <end position="54"/>
    </location>
</feature>
<dbReference type="EMBL" id="CAKKLH010000309">
    <property type="protein sequence ID" value="CAH0111018.1"/>
    <property type="molecule type" value="Genomic_DNA"/>
</dbReference>
<proteinExistence type="predicted"/>
<accession>A0A8J2RXY1</accession>
<dbReference type="Gene3D" id="1.20.80.10">
    <property type="match status" value="1"/>
</dbReference>
<evidence type="ECO:0000256" key="1">
    <source>
        <dbReference type="SAM" id="MobiDB-lite"/>
    </source>
</evidence>
<dbReference type="InterPro" id="IPR035984">
    <property type="entry name" value="Acyl-CoA-binding_sf"/>
</dbReference>
<evidence type="ECO:0000313" key="2">
    <source>
        <dbReference type="EMBL" id="CAH0111018.1"/>
    </source>
</evidence>
<dbReference type="Proteomes" id="UP000789390">
    <property type="component" value="Unassembled WGS sequence"/>
</dbReference>
<reference evidence="2" key="1">
    <citation type="submission" date="2021-11" db="EMBL/GenBank/DDBJ databases">
        <authorList>
            <person name="Schell T."/>
        </authorList>
    </citation>
    <scope>NUCLEOTIDE SEQUENCE</scope>
    <source>
        <strain evidence="2">M5</strain>
    </source>
</reference>
<keyword evidence="3" id="KW-1185">Reference proteome</keyword>
<dbReference type="OrthoDB" id="346910at2759"/>
<protein>
    <recommendedName>
        <fullName evidence="4">ACB domain-containing protein</fullName>
    </recommendedName>
</protein>
<dbReference type="SUPFAM" id="SSF47027">
    <property type="entry name" value="Acyl-CoA binding protein"/>
    <property type="match status" value="1"/>
</dbReference>